<name>A0A401U271_CHIPU</name>
<feature type="non-terminal residue" evidence="2">
    <location>
        <position position="90"/>
    </location>
</feature>
<gene>
    <name evidence="2" type="ORF">chiPu_0033008</name>
</gene>
<protein>
    <submittedName>
        <fullName evidence="2">Uncharacterized protein</fullName>
    </submittedName>
</protein>
<keyword evidence="3" id="KW-1185">Reference proteome</keyword>
<feature type="compositionally biased region" description="Basic residues" evidence="1">
    <location>
        <begin position="37"/>
        <end position="46"/>
    </location>
</feature>
<dbReference type="Proteomes" id="UP000287033">
    <property type="component" value="Unassembled WGS sequence"/>
</dbReference>
<dbReference type="EMBL" id="BEZZ01251932">
    <property type="protein sequence ID" value="GCC48982.1"/>
    <property type="molecule type" value="Genomic_DNA"/>
</dbReference>
<dbReference type="AlphaFoldDB" id="A0A401U271"/>
<accession>A0A401U271</accession>
<comment type="caution">
    <text evidence="2">The sequence shown here is derived from an EMBL/GenBank/DDBJ whole genome shotgun (WGS) entry which is preliminary data.</text>
</comment>
<reference evidence="2 3" key="1">
    <citation type="journal article" date="2018" name="Nat. Ecol. Evol.">
        <title>Shark genomes provide insights into elasmobranch evolution and the origin of vertebrates.</title>
        <authorList>
            <person name="Hara Y"/>
            <person name="Yamaguchi K"/>
            <person name="Onimaru K"/>
            <person name="Kadota M"/>
            <person name="Koyanagi M"/>
            <person name="Keeley SD"/>
            <person name="Tatsumi K"/>
            <person name="Tanaka K"/>
            <person name="Motone F"/>
            <person name="Kageyama Y"/>
            <person name="Nozu R"/>
            <person name="Adachi N"/>
            <person name="Nishimura O"/>
            <person name="Nakagawa R"/>
            <person name="Tanegashima C"/>
            <person name="Kiyatake I"/>
            <person name="Matsumoto R"/>
            <person name="Murakumo K"/>
            <person name="Nishida K"/>
            <person name="Terakita A"/>
            <person name="Kuratani S"/>
            <person name="Sato K"/>
            <person name="Hyodo S Kuraku.S."/>
        </authorList>
    </citation>
    <scope>NUCLEOTIDE SEQUENCE [LARGE SCALE GENOMIC DNA]</scope>
</reference>
<feature type="region of interest" description="Disordered" evidence="1">
    <location>
        <begin position="1"/>
        <end position="90"/>
    </location>
</feature>
<evidence type="ECO:0000256" key="1">
    <source>
        <dbReference type="SAM" id="MobiDB-lite"/>
    </source>
</evidence>
<sequence length="90" mass="9539">MISVRSCHPIPSRRQQQSGSSSCSWSRPGQPLTAPPRLRRNSRSQRRLGSGGTAAHSAATAPEGQPLTAPPPLRRDSRSQRRLGSGGTAA</sequence>
<evidence type="ECO:0000313" key="3">
    <source>
        <dbReference type="Proteomes" id="UP000287033"/>
    </source>
</evidence>
<evidence type="ECO:0000313" key="2">
    <source>
        <dbReference type="EMBL" id="GCC48982.1"/>
    </source>
</evidence>
<organism evidence="2 3">
    <name type="scientific">Chiloscyllium punctatum</name>
    <name type="common">Brownbanded bambooshark</name>
    <name type="synonym">Hemiscyllium punctatum</name>
    <dbReference type="NCBI Taxonomy" id="137246"/>
    <lineage>
        <taxon>Eukaryota</taxon>
        <taxon>Metazoa</taxon>
        <taxon>Chordata</taxon>
        <taxon>Craniata</taxon>
        <taxon>Vertebrata</taxon>
        <taxon>Chondrichthyes</taxon>
        <taxon>Elasmobranchii</taxon>
        <taxon>Galeomorphii</taxon>
        <taxon>Galeoidea</taxon>
        <taxon>Orectolobiformes</taxon>
        <taxon>Hemiscylliidae</taxon>
        <taxon>Chiloscyllium</taxon>
    </lineage>
</organism>
<proteinExistence type="predicted"/>
<feature type="compositionally biased region" description="Low complexity" evidence="1">
    <location>
        <begin position="12"/>
        <end position="31"/>
    </location>
</feature>